<dbReference type="GO" id="GO:0005509">
    <property type="term" value="F:calcium ion binding"/>
    <property type="evidence" value="ECO:0007669"/>
    <property type="project" value="InterPro"/>
</dbReference>
<dbReference type="AlphaFoldDB" id="A0A1N6EK42"/>
<feature type="signal peptide" evidence="1">
    <location>
        <begin position="1"/>
        <end position="31"/>
    </location>
</feature>
<dbReference type="STRING" id="536979.SAMN04488055_1672"/>
<dbReference type="GO" id="GO:0016020">
    <property type="term" value="C:membrane"/>
    <property type="evidence" value="ECO:0007669"/>
    <property type="project" value="InterPro"/>
</dbReference>
<dbReference type="CDD" id="cd11304">
    <property type="entry name" value="Cadherin_repeat"/>
    <property type="match status" value="1"/>
</dbReference>
<dbReference type="EMBL" id="FSRA01000001">
    <property type="protein sequence ID" value="SIN83432.1"/>
    <property type="molecule type" value="Genomic_DNA"/>
</dbReference>
<dbReference type="OrthoDB" id="9765926at2"/>
<feature type="chain" id="PRO_5012907236" evidence="1">
    <location>
        <begin position="32"/>
        <end position="226"/>
    </location>
</feature>
<sequence>MKTFLPFTKKVVQVLVFMASAILLQVPLARAGQIPTILQLDISHIHENNTIGQVIGTFATDPQSGVCTYSLAEGADDTDNDYFTITGNALKAKVVFDYETKENYFIRVRCTDGSGGYLERSFLILVVDVYEVTNSVEATNLVTPNGDGKNDKWIIRNLPAHGNNEVRILDRSGRVVYYKKNYSNEWDGKTSSGELLAEGVYFYVIDFGAGLNLFKGTITLIRDRNR</sequence>
<keyword evidence="1" id="KW-0732">Signal</keyword>
<dbReference type="Gene3D" id="2.60.40.4070">
    <property type="match status" value="1"/>
</dbReference>
<protein>
    <submittedName>
        <fullName evidence="3">Gliding motility-associated C-terminal domain-containing protein</fullName>
    </submittedName>
</protein>
<dbReference type="InterPro" id="IPR002126">
    <property type="entry name" value="Cadherin-like_dom"/>
</dbReference>
<organism evidence="3 4">
    <name type="scientific">Chitinophaga niabensis</name>
    <dbReference type="NCBI Taxonomy" id="536979"/>
    <lineage>
        <taxon>Bacteria</taxon>
        <taxon>Pseudomonadati</taxon>
        <taxon>Bacteroidota</taxon>
        <taxon>Chitinophagia</taxon>
        <taxon>Chitinophagales</taxon>
        <taxon>Chitinophagaceae</taxon>
        <taxon>Chitinophaga</taxon>
    </lineage>
</organism>
<dbReference type="NCBIfam" id="TIGR04131">
    <property type="entry name" value="Bac_Flav_CTERM"/>
    <property type="match status" value="1"/>
</dbReference>
<dbReference type="Gene3D" id="2.60.40.60">
    <property type="entry name" value="Cadherins"/>
    <property type="match status" value="1"/>
</dbReference>
<evidence type="ECO:0000313" key="4">
    <source>
        <dbReference type="Proteomes" id="UP000185003"/>
    </source>
</evidence>
<evidence type="ECO:0000256" key="1">
    <source>
        <dbReference type="SAM" id="SignalP"/>
    </source>
</evidence>
<proteinExistence type="predicted"/>
<accession>A0A1N6EK42</accession>
<evidence type="ECO:0000259" key="2">
    <source>
        <dbReference type="PROSITE" id="PS50268"/>
    </source>
</evidence>
<dbReference type="InterPro" id="IPR026341">
    <property type="entry name" value="T9SS_type_B"/>
</dbReference>
<dbReference type="Proteomes" id="UP000185003">
    <property type="component" value="Unassembled WGS sequence"/>
</dbReference>
<keyword evidence="4" id="KW-1185">Reference proteome</keyword>
<evidence type="ECO:0000313" key="3">
    <source>
        <dbReference type="EMBL" id="SIN83432.1"/>
    </source>
</evidence>
<name>A0A1N6EK42_9BACT</name>
<dbReference type="InterPro" id="IPR015919">
    <property type="entry name" value="Cadherin-like_sf"/>
</dbReference>
<dbReference type="SUPFAM" id="SSF49313">
    <property type="entry name" value="Cadherin-like"/>
    <property type="match status" value="1"/>
</dbReference>
<dbReference type="RefSeq" id="WP_074238797.1">
    <property type="nucleotide sequence ID" value="NZ_FSRA01000001.1"/>
</dbReference>
<gene>
    <name evidence="3" type="ORF">SAMN04488055_1672</name>
</gene>
<dbReference type="GO" id="GO:0007156">
    <property type="term" value="P:homophilic cell adhesion via plasma membrane adhesion molecules"/>
    <property type="evidence" value="ECO:0007669"/>
    <property type="project" value="InterPro"/>
</dbReference>
<dbReference type="Pfam" id="PF13585">
    <property type="entry name" value="CHU_C"/>
    <property type="match status" value="1"/>
</dbReference>
<dbReference type="PROSITE" id="PS50268">
    <property type="entry name" value="CADHERIN_2"/>
    <property type="match status" value="1"/>
</dbReference>
<reference evidence="3 4" key="1">
    <citation type="submission" date="2016-11" db="EMBL/GenBank/DDBJ databases">
        <authorList>
            <person name="Jaros S."/>
            <person name="Januszkiewicz K."/>
            <person name="Wedrychowicz H."/>
        </authorList>
    </citation>
    <scope>NUCLEOTIDE SEQUENCE [LARGE SCALE GENOMIC DNA]</scope>
    <source>
        <strain evidence="3 4">DSM 24787</strain>
    </source>
</reference>
<feature type="domain" description="Cadherin" evidence="2">
    <location>
        <begin position="45"/>
        <end position="146"/>
    </location>
</feature>